<keyword evidence="3" id="KW-0134">Cell wall</keyword>
<evidence type="ECO:0000256" key="8">
    <source>
        <dbReference type="ARBA" id="ARBA00022989"/>
    </source>
</evidence>
<dbReference type="AlphaFoldDB" id="A0A7N2MWJ8"/>
<feature type="transmembrane region" description="Helical" evidence="11">
    <location>
        <begin position="233"/>
        <end position="256"/>
    </location>
</feature>
<dbReference type="GO" id="GO:0016020">
    <property type="term" value="C:membrane"/>
    <property type="evidence" value="ECO:0007669"/>
    <property type="project" value="UniProtKB-SubCell"/>
</dbReference>
<reference evidence="14" key="2">
    <citation type="submission" date="2021-01" db="UniProtKB">
        <authorList>
            <consortium name="EnsemblPlants"/>
        </authorList>
    </citation>
    <scope>IDENTIFICATION</scope>
</reference>
<dbReference type="InterPro" id="IPR011009">
    <property type="entry name" value="Kinase-like_dom_sf"/>
</dbReference>
<dbReference type="Pfam" id="PF00560">
    <property type="entry name" value="LRR_1"/>
    <property type="match status" value="3"/>
</dbReference>
<dbReference type="Proteomes" id="UP000594261">
    <property type="component" value="Chromosome 10"/>
</dbReference>
<dbReference type="InterPro" id="IPR001245">
    <property type="entry name" value="Ser-Thr/Tyr_kinase_cat_dom"/>
</dbReference>
<dbReference type="EnsemblPlants" id="QL10p063354:mrna">
    <property type="protein sequence ID" value="QL10p063354:mrna"/>
    <property type="gene ID" value="QL10p063354"/>
</dbReference>
<feature type="chain" id="PRO_5029803140" description="Protein kinase domain-containing protein" evidence="12">
    <location>
        <begin position="29"/>
        <end position="653"/>
    </location>
</feature>
<keyword evidence="8 11" id="KW-1133">Transmembrane helix</keyword>
<keyword evidence="4" id="KW-0433">Leucine-rich repeat</keyword>
<evidence type="ECO:0000256" key="9">
    <source>
        <dbReference type="ARBA" id="ARBA00023136"/>
    </source>
</evidence>
<feature type="signal peptide" evidence="12">
    <location>
        <begin position="1"/>
        <end position="28"/>
    </location>
</feature>
<dbReference type="InterPro" id="IPR051824">
    <property type="entry name" value="LRR_Rcpt-Like_S/T_Kinase"/>
</dbReference>
<dbReference type="FunFam" id="3.80.10.10:FF:000400">
    <property type="entry name" value="Nuclear pore complex protein NUP107"/>
    <property type="match status" value="1"/>
</dbReference>
<evidence type="ECO:0000256" key="7">
    <source>
        <dbReference type="ARBA" id="ARBA00022737"/>
    </source>
</evidence>
<evidence type="ECO:0000313" key="15">
    <source>
        <dbReference type="Proteomes" id="UP000594261"/>
    </source>
</evidence>
<keyword evidence="15" id="KW-1185">Reference proteome</keyword>
<evidence type="ECO:0000256" key="5">
    <source>
        <dbReference type="ARBA" id="ARBA00022692"/>
    </source>
</evidence>
<dbReference type="Gramene" id="QL10p063354:mrna">
    <property type="protein sequence ID" value="QL10p063354:mrna"/>
    <property type="gene ID" value="QL10p063354"/>
</dbReference>
<dbReference type="GO" id="GO:0005524">
    <property type="term" value="F:ATP binding"/>
    <property type="evidence" value="ECO:0007669"/>
    <property type="project" value="InterPro"/>
</dbReference>
<dbReference type="EMBL" id="LRBV02000010">
    <property type="status" value="NOT_ANNOTATED_CDS"/>
    <property type="molecule type" value="Genomic_DNA"/>
</dbReference>
<dbReference type="Gene3D" id="3.80.10.10">
    <property type="entry name" value="Ribonuclease Inhibitor"/>
    <property type="match status" value="1"/>
</dbReference>
<dbReference type="OMA" id="WYSFIIG"/>
<dbReference type="SUPFAM" id="SSF52058">
    <property type="entry name" value="L domain-like"/>
    <property type="match status" value="1"/>
</dbReference>
<dbReference type="GO" id="GO:0004672">
    <property type="term" value="F:protein kinase activity"/>
    <property type="evidence" value="ECO:0007669"/>
    <property type="project" value="InterPro"/>
</dbReference>
<evidence type="ECO:0000256" key="10">
    <source>
        <dbReference type="ARBA" id="ARBA00038043"/>
    </source>
</evidence>
<dbReference type="Pfam" id="PF07714">
    <property type="entry name" value="PK_Tyr_Ser-Thr"/>
    <property type="match status" value="1"/>
</dbReference>
<dbReference type="InterPro" id="IPR013210">
    <property type="entry name" value="LRR_N_plant-typ"/>
</dbReference>
<evidence type="ECO:0000313" key="14">
    <source>
        <dbReference type="EnsemblPlants" id="QL10p063354:mrna"/>
    </source>
</evidence>
<name>A0A7N2MWJ8_QUELO</name>
<dbReference type="GeneID" id="115962436"/>
<evidence type="ECO:0000256" key="1">
    <source>
        <dbReference type="ARBA" id="ARBA00004191"/>
    </source>
</evidence>
<gene>
    <name evidence="14" type="primary">LOC115962436</name>
</gene>
<dbReference type="Gene3D" id="1.10.510.10">
    <property type="entry name" value="Transferase(Phosphotransferase) domain 1"/>
    <property type="match status" value="1"/>
</dbReference>
<keyword evidence="6 12" id="KW-0732">Signal</keyword>
<dbReference type="InterPro" id="IPR000719">
    <property type="entry name" value="Prot_kinase_dom"/>
</dbReference>
<reference evidence="14 15" key="1">
    <citation type="journal article" date="2016" name="G3 (Bethesda)">
        <title>First Draft Assembly and Annotation of the Genome of a California Endemic Oak Quercus lobata Nee (Fagaceae).</title>
        <authorList>
            <person name="Sork V.L."/>
            <person name="Fitz-Gibbon S.T."/>
            <person name="Puiu D."/>
            <person name="Crepeau M."/>
            <person name="Gugger P.F."/>
            <person name="Sherman R."/>
            <person name="Stevens K."/>
            <person name="Langley C.H."/>
            <person name="Pellegrini M."/>
            <person name="Salzberg S.L."/>
        </authorList>
    </citation>
    <scope>NUCLEOTIDE SEQUENCE [LARGE SCALE GENOMIC DNA]</scope>
    <source>
        <strain evidence="14 15">cv. SW786</strain>
    </source>
</reference>
<evidence type="ECO:0000256" key="2">
    <source>
        <dbReference type="ARBA" id="ARBA00004479"/>
    </source>
</evidence>
<evidence type="ECO:0000256" key="12">
    <source>
        <dbReference type="SAM" id="SignalP"/>
    </source>
</evidence>
<keyword evidence="5 11" id="KW-0812">Transmembrane</keyword>
<evidence type="ECO:0000256" key="6">
    <source>
        <dbReference type="ARBA" id="ARBA00022729"/>
    </source>
</evidence>
<evidence type="ECO:0000259" key="13">
    <source>
        <dbReference type="PROSITE" id="PS50011"/>
    </source>
</evidence>
<dbReference type="PANTHER" id="PTHR48006">
    <property type="entry name" value="LEUCINE-RICH REPEAT-CONTAINING PROTEIN DDB_G0281931-RELATED"/>
    <property type="match status" value="1"/>
</dbReference>
<dbReference type="InterPro" id="IPR001611">
    <property type="entry name" value="Leu-rich_rpt"/>
</dbReference>
<dbReference type="RefSeq" id="XP_030937132.1">
    <property type="nucleotide sequence ID" value="XM_031081272.1"/>
</dbReference>
<dbReference type="InterPro" id="IPR032675">
    <property type="entry name" value="LRR_dom_sf"/>
</dbReference>
<dbReference type="SUPFAM" id="SSF56112">
    <property type="entry name" value="Protein kinase-like (PK-like)"/>
    <property type="match status" value="1"/>
</dbReference>
<evidence type="ECO:0000256" key="3">
    <source>
        <dbReference type="ARBA" id="ARBA00022512"/>
    </source>
</evidence>
<dbReference type="OrthoDB" id="2151624at2759"/>
<dbReference type="InParanoid" id="A0A7N2MWJ8"/>
<keyword evidence="7" id="KW-0677">Repeat</keyword>
<evidence type="ECO:0000256" key="11">
    <source>
        <dbReference type="SAM" id="Phobius"/>
    </source>
</evidence>
<proteinExistence type="inferred from homology"/>
<keyword evidence="3" id="KW-0964">Secreted</keyword>
<protein>
    <recommendedName>
        <fullName evidence="13">Protein kinase domain-containing protein</fullName>
    </recommendedName>
</protein>
<dbReference type="PANTHER" id="PTHR48006:SF88">
    <property type="entry name" value="LRR RECEPTOR-LIKE KINASE FAMILY PROTEIN"/>
    <property type="match status" value="1"/>
</dbReference>
<dbReference type="Gene3D" id="3.30.200.20">
    <property type="entry name" value="Phosphorylase Kinase, domain 1"/>
    <property type="match status" value="1"/>
</dbReference>
<feature type="domain" description="Protein kinase" evidence="13">
    <location>
        <begin position="305"/>
        <end position="584"/>
    </location>
</feature>
<evidence type="ECO:0000256" key="4">
    <source>
        <dbReference type="ARBA" id="ARBA00022614"/>
    </source>
</evidence>
<comment type="subcellular location">
    <subcellularLocation>
        <location evidence="2">Membrane</location>
        <topology evidence="2">Single-pass type I membrane protein</topology>
    </subcellularLocation>
    <subcellularLocation>
        <location evidence="1">Secreted</location>
        <location evidence="1">Cell wall</location>
    </subcellularLocation>
</comment>
<accession>A0A7N2MWJ8</accession>
<keyword evidence="9 11" id="KW-0472">Membrane</keyword>
<organism evidence="14 15">
    <name type="scientific">Quercus lobata</name>
    <name type="common">Valley oak</name>
    <dbReference type="NCBI Taxonomy" id="97700"/>
    <lineage>
        <taxon>Eukaryota</taxon>
        <taxon>Viridiplantae</taxon>
        <taxon>Streptophyta</taxon>
        <taxon>Embryophyta</taxon>
        <taxon>Tracheophyta</taxon>
        <taxon>Spermatophyta</taxon>
        <taxon>Magnoliopsida</taxon>
        <taxon>eudicotyledons</taxon>
        <taxon>Gunneridae</taxon>
        <taxon>Pentapetalae</taxon>
        <taxon>rosids</taxon>
        <taxon>fabids</taxon>
        <taxon>Fagales</taxon>
        <taxon>Fagaceae</taxon>
        <taxon>Quercus</taxon>
    </lineage>
</organism>
<comment type="similarity">
    <text evidence="10">Belongs to the polygalacturonase-inhibiting protein family.</text>
</comment>
<dbReference type="PROSITE" id="PS50011">
    <property type="entry name" value="PROTEIN_KINASE_DOM"/>
    <property type="match status" value="1"/>
</dbReference>
<sequence>MAHSAKLVIALLHIFAWSFLDILEISNGTETHIYCLRSIKDSLEDPYNYFKSWNFSNNTEGFVCEFVGVECWNSDENKVLNIKLKNMGLKGHFPREIENCTLIAGLDLSGNELTGTIPSDISLLLPNVTSLDLSYNNFAGEIPKSIVNCTYLSVLRLDNNQLTGFIPPEINQLWSLGTFSVANNLLSGPVPVFSDLTIPAESYANNLGLCGAPLEPCKPSPKKFIVLCKEGFVVGWIVAMVTVVVVMFHNTPILLVKKAITKKNKKLMKAGTRWCSAGERSKNIMMERMVTRMSFTEISEATDNFNTNNVIGMGKIGMMYKAVVPNCWPLAVKRLNNCQSYETQFLSELSALGILRHDNLVPLLGYCSEQNEKLLVYKYILHGNLYDWLHVGKGELKDKILEWPLRTKIAIGIARGLAWLHHKYDFRVVHLNLGSNSILLDTNFEPKISNFGGAKISSSGGLMFMNSNVIDTSNSSFVDSGVWELGFVKKDVYDFGILLLELITRKEPIEINSFSYGFNGSLFDWITYLLSNSSNLDSVIDNSLIGRGFDDEIFELLTIACTCLNPFPSQRPTMLELYDTISTFGERDGITNDSEILMQPEITIASSSIEINTISTFGERYNITSDSEILMQSEIAITSSSNEIVEVEIAQTN</sequence>
<dbReference type="KEGG" id="qlo:115962436"/>
<dbReference type="Pfam" id="PF08263">
    <property type="entry name" value="LRRNT_2"/>
    <property type="match status" value="1"/>
</dbReference>